<evidence type="ECO:0000256" key="8">
    <source>
        <dbReference type="ARBA" id="ARBA00023047"/>
    </source>
</evidence>
<evidence type="ECO:0000256" key="3">
    <source>
        <dbReference type="ARBA" id="ARBA00022448"/>
    </source>
</evidence>
<evidence type="ECO:0000259" key="17">
    <source>
        <dbReference type="Pfam" id="PF22461"/>
    </source>
</evidence>
<evidence type="ECO:0000256" key="14">
    <source>
        <dbReference type="ARBA" id="ARBA00023288"/>
    </source>
</evidence>
<dbReference type="GO" id="GO:0009279">
    <property type="term" value="C:cell outer membrane"/>
    <property type="evidence" value="ECO:0007669"/>
    <property type="project" value="UniProtKB-SubCell"/>
</dbReference>
<protein>
    <submittedName>
        <fullName evidence="18">Uncharacterized protein</fullName>
    </submittedName>
</protein>
<dbReference type="GO" id="GO:0046930">
    <property type="term" value="C:pore complex"/>
    <property type="evidence" value="ECO:0007669"/>
    <property type="project" value="UniProtKB-KW"/>
</dbReference>
<evidence type="ECO:0000256" key="4">
    <source>
        <dbReference type="ARBA" id="ARBA00022452"/>
    </source>
</evidence>
<gene>
    <name evidence="18" type="ORF">CCAX7_31780</name>
</gene>
<dbReference type="Pfam" id="PF02563">
    <property type="entry name" value="Poly_export"/>
    <property type="match status" value="1"/>
</dbReference>
<feature type="domain" description="Soluble ligand binding" evidence="16">
    <location>
        <begin position="207"/>
        <end position="248"/>
    </location>
</feature>
<name>A0A402CSC6_9BACT</name>
<evidence type="ECO:0000256" key="10">
    <source>
        <dbReference type="ARBA" id="ARBA00023114"/>
    </source>
</evidence>
<dbReference type="KEGG" id="ccot:CCAX7_31780"/>
<keyword evidence="3" id="KW-0813">Transport</keyword>
<evidence type="ECO:0000256" key="9">
    <source>
        <dbReference type="ARBA" id="ARBA00023065"/>
    </source>
</evidence>
<reference evidence="18 19" key="1">
    <citation type="journal article" date="2019" name="Int. J. Syst. Evol. Microbiol.">
        <title>Capsulimonas corticalis gen. nov., sp. nov., an aerobic capsulated bacterium, of a novel bacterial order, Capsulimonadales ord. nov., of the class Armatimonadia of the phylum Armatimonadetes.</title>
        <authorList>
            <person name="Li J."/>
            <person name="Kudo C."/>
            <person name="Tonouchi A."/>
        </authorList>
    </citation>
    <scope>NUCLEOTIDE SEQUENCE [LARGE SCALE GENOMIC DNA]</scope>
    <source>
        <strain evidence="18 19">AX-7</strain>
    </source>
</reference>
<keyword evidence="19" id="KW-1185">Reference proteome</keyword>
<dbReference type="AlphaFoldDB" id="A0A402CSC6"/>
<accession>A0A402CSC6</accession>
<dbReference type="PANTHER" id="PTHR33619:SF3">
    <property type="entry name" value="POLYSACCHARIDE EXPORT PROTEIN GFCE-RELATED"/>
    <property type="match status" value="1"/>
</dbReference>
<organism evidence="18 19">
    <name type="scientific">Capsulimonas corticalis</name>
    <dbReference type="NCBI Taxonomy" id="2219043"/>
    <lineage>
        <taxon>Bacteria</taxon>
        <taxon>Bacillati</taxon>
        <taxon>Armatimonadota</taxon>
        <taxon>Armatimonadia</taxon>
        <taxon>Capsulimonadales</taxon>
        <taxon>Capsulimonadaceae</taxon>
        <taxon>Capsulimonas</taxon>
    </lineage>
</organism>
<evidence type="ECO:0000256" key="7">
    <source>
        <dbReference type="ARBA" id="ARBA00022729"/>
    </source>
</evidence>
<dbReference type="Proteomes" id="UP000287394">
    <property type="component" value="Chromosome"/>
</dbReference>
<keyword evidence="14" id="KW-0449">Lipoprotein</keyword>
<evidence type="ECO:0000259" key="16">
    <source>
        <dbReference type="Pfam" id="PF10531"/>
    </source>
</evidence>
<keyword evidence="9" id="KW-0406">Ion transport</keyword>
<feature type="domain" description="Polysaccharide export protein N-terminal" evidence="15">
    <location>
        <begin position="42"/>
        <end position="110"/>
    </location>
</feature>
<dbReference type="GO" id="GO:0015288">
    <property type="term" value="F:porin activity"/>
    <property type="evidence" value="ECO:0007669"/>
    <property type="project" value="UniProtKB-KW"/>
</dbReference>
<evidence type="ECO:0000313" key="18">
    <source>
        <dbReference type="EMBL" id="BDI31127.1"/>
    </source>
</evidence>
<dbReference type="OrthoDB" id="9793939at2"/>
<comment type="subcellular location">
    <subcellularLocation>
        <location evidence="1">Cell outer membrane</location>
        <topology evidence="1">Multi-pass membrane protein</topology>
    </subcellularLocation>
</comment>
<dbReference type="InterPro" id="IPR049712">
    <property type="entry name" value="Poly_export"/>
</dbReference>
<dbReference type="GO" id="GO:0006811">
    <property type="term" value="P:monoatomic ion transport"/>
    <property type="evidence" value="ECO:0007669"/>
    <property type="project" value="UniProtKB-KW"/>
</dbReference>
<evidence type="ECO:0000259" key="15">
    <source>
        <dbReference type="Pfam" id="PF02563"/>
    </source>
</evidence>
<keyword evidence="6" id="KW-0812">Transmembrane</keyword>
<proteinExistence type="inferred from homology"/>
<sequence>MMRTPRFFAVGRAVFALALFGMAFAVTEGIGARPACAQAADTLDTNAKVNITVAGEPDITGDYVVDAAGNITMLYVNQIYVKGLTVAQAQTAITKALHKIYRNPQVLVRLISLGGISVTVTGAVATPGDRVMRADARLNDLLQTDAPTPQADLSNVEITHGLPGEVHSKDVINYASYLNNQVTAGNPQLRNGDVVFVRQKDAAPIQVSIRGQVNKPGSITLPTKSTLLDALQAAGGLTVTADPKTVQIQHSAEGPASTFDYDKIQLNPADSLINPVLRDGDSVIVKGGDRPNIFTVTGGVEHPGEYPLTQSQTTLADAIAKAGGASPYAKLDQTSIVRTAPDGTTKVIQINAADLSVQANTIVQVGDNITVTRGNPPAPKLNPLSIISAIGIIYGIFGRRH</sequence>
<keyword evidence="11" id="KW-0472">Membrane</keyword>
<keyword evidence="8" id="KW-0625">Polysaccharide transport</keyword>
<dbReference type="InterPro" id="IPR003715">
    <property type="entry name" value="Poly_export_N"/>
</dbReference>
<keyword evidence="12" id="KW-0564">Palmitate</keyword>
<dbReference type="EMBL" id="AP025739">
    <property type="protein sequence ID" value="BDI31127.1"/>
    <property type="molecule type" value="Genomic_DNA"/>
</dbReference>
<feature type="domain" description="SLBB" evidence="17">
    <location>
        <begin position="294"/>
        <end position="371"/>
    </location>
</feature>
<dbReference type="PANTHER" id="PTHR33619">
    <property type="entry name" value="POLYSACCHARIDE EXPORT PROTEIN GFCE-RELATED"/>
    <property type="match status" value="1"/>
</dbReference>
<dbReference type="InterPro" id="IPR019554">
    <property type="entry name" value="Soluble_ligand-bd"/>
</dbReference>
<evidence type="ECO:0000256" key="13">
    <source>
        <dbReference type="ARBA" id="ARBA00023237"/>
    </source>
</evidence>
<evidence type="ECO:0000256" key="2">
    <source>
        <dbReference type="ARBA" id="ARBA00009450"/>
    </source>
</evidence>
<evidence type="ECO:0000256" key="6">
    <source>
        <dbReference type="ARBA" id="ARBA00022692"/>
    </source>
</evidence>
<evidence type="ECO:0000313" key="19">
    <source>
        <dbReference type="Proteomes" id="UP000287394"/>
    </source>
</evidence>
<keyword evidence="5" id="KW-0762">Sugar transport</keyword>
<evidence type="ECO:0000256" key="11">
    <source>
        <dbReference type="ARBA" id="ARBA00023136"/>
    </source>
</evidence>
<evidence type="ECO:0000256" key="5">
    <source>
        <dbReference type="ARBA" id="ARBA00022597"/>
    </source>
</evidence>
<dbReference type="RefSeq" id="WP_119320306.1">
    <property type="nucleotide sequence ID" value="NZ_AP025739.1"/>
</dbReference>
<dbReference type="Pfam" id="PF10531">
    <property type="entry name" value="SLBB"/>
    <property type="match status" value="1"/>
</dbReference>
<keyword evidence="7" id="KW-0732">Signal</keyword>
<dbReference type="Gene3D" id="3.10.560.10">
    <property type="entry name" value="Outer membrane lipoprotein wza domain like"/>
    <property type="match status" value="2"/>
</dbReference>
<comment type="similarity">
    <text evidence="2">Belongs to the BexD/CtrA/VexA family.</text>
</comment>
<dbReference type="Pfam" id="PF22461">
    <property type="entry name" value="SLBB_2"/>
    <property type="match status" value="1"/>
</dbReference>
<keyword evidence="10" id="KW-0626">Porin</keyword>
<dbReference type="Gene3D" id="3.30.1950.10">
    <property type="entry name" value="wza like domain"/>
    <property type="match status" value="1"/>
</dbReference>
<dbReference type="InterPro" id="IPR054765">
    <property type="entry name" value="SLBB_dom"/>
</dbReference>
<evidence type="ECO:0000256" key="1">
    <source>
        <dbReference type="ARBA" id="ARBA00004571"/>
    </source>
</evidence>
<evidence type="ECO:0000256" key="12">
    <source>
        <dbReference type="ARBA" id="ARBA00023139"/>
    </source>
</evidence>
<dbReference type="GO" id="GO:0015159">
    <property type="term" value="F:polysaccharide transmembrane transporter activity"/>
    <property type="evidence" value="ECO:0007669"/>
    <property type="project" value="InterPro"/>
</dbReference>
<keyword evidence="13" id="KW-0998">Cell outer membrane</keyword>
<keyword evidence="4" id="KW-1134">Transmembrane beta strand</keyword>